<dbReference type="OrthoDB" id="4838529at2759"/>
<comment type="caution">
    <text evidence="1">The sequence shown here is derived from an EMBL/GenBank/DDBJ whole genome shotgun (WGS) entry which is preliminary data.</text>
</comment>
<dbReference type="AlphaFoldDB" id="A0A135V663"/>
<organism evidence="1 2">
    <name type="scientific">Colletotrichum salicis</name>
    <dbReference type="NCBI Taxonomy" id="1209931"/>
    <lineage>
        <taxon>Eukaryota</taxon>
        <taxon>Fungi</taxon>
        <taxon>Dikarya</taxon>
        <taxon>Ascomycota</taxon>
        <taxon>Pezizomycotina</taxon>
        <taxon>Sordariomycetes</taxon>
        <taxon>Hypocreomycetidae</taxon>
        <taxon>Glomerellales</taxon>
        <taxon>Glomerellaceae</taxon>
        <taxon>Colletotrichum</taxon>
        <taxon>Colletotrichum acutatum species complex</taxon>
    </lineage>
</organism>
<evidence type="ECO:0000313" key="1">
    <source>
        <dbReference type="EMBL" id="KXH68132.1"/>
    </source>
</evidence>
<proteinExistence type="predicted"/>
<reference evidence="1 2" key="1">
    <citation type="submission" date="2014-02" db="EMBL/GenBank/DDBJ databases">
        <title>The genome sequence of Colletotrichum salicis CBS 607.94.</title>
        <authorList>
            <person name="Baroncelli R."/>
            <person name="Thon M.R."/>
        </authorList>
    </citation>
    <scope>NUCLEOTIDE SEQUENCE [LARGE SCALE GENOMIC DNA]</scope>
    <source>
        <strain evidence="1 2">CBS 607.94</strain>
    </source>
</reference>
<sequence length="220" mass="24570">MDSRVPNSMHTVGDWTILKVIGRPGSLPMLHTVTIRTLEAPVVSQQWSSGLLQALCQVAPNIVSLDAELAIPMAPSMDLEDAIFQLRNVRHLDLYATGIGSKMLSSLAQSCGPLRSFRYRPAAWNVNWSHLRTRVTADITVEAILDALRPHANTLESLELEILENAFCSGRQQQLESMREFQALKHLALDSFCYDENQSLGNILMQATDHRDHVLAWINA</sequence>
<dbReference type="EMBL" id="JFFI01000380">
    <property type="protein sequence ID" value="KXH68132.1"/>
    <property type="molecule type" value="Genomic_DNA"/>
</dbReference>
<gene>
    <name evidence="1" type="ORF">CSAL01_04862</name>
</gene>
<evidence type="ECO:0000313" key="2">
    <source>
        <dbReference type="Proteomes" id="UP000070121"/>
    </source>
</evidence>
<dbReference type="Proteomes" id="UP000070121">
    <property type="component" value="Unassembled WGS sequence"/>
</dbReference>
<dbReference type="InterPro" id="IPR032675">
    <property type="entry name" value="LRR_dom_sf"/>
</dbReference>
<accession>A0A135V663</accession>
<protein>
    <submittedName>
        <fullName evidence="1">Uncharacterized protein</fullName>
    </submittedName>
</protein>
<keyword evidence="2" id="KW-1185">Reference proteome</keyword>
<dbReference type="Gene3D" id="3.80.10.10">
    <property type="entry name" value="Ribonuclease Inhibitor"/>
    <property type="match status" value="1"/>
</dbReference>
<name>A0A135V663_9PEZI</name>